<feature type="region of interest" description="Disordered" evidence="1">
    <location>
        <begin position="1"/>
        <end position="44"/>
    </location>
</feature>
<evidence type="ECO:0000313" key="3">
    <source>
        <dbReference type="Proteomes" id="UP000324897"/>
    </source>
</evidence>
<proteinExistence type="predicted"/>
<feature type="non-terminal residue" evidence="2">
    <location>
        <position position="1"/>
    </location>
</feature>
<accession>A0A5J9UYK1</accession>
<reference evidence="2 3" key="1">
    <citation type="journal article" date="2019" name="Sci. Rep.">
        <title>A high-quality genome of Eragrostis curvula grass provides insights into Poaceae evolution and supports new strategies to enhance forage quality.</title>
        <authorList>
            <person name="Carballo J."/>
            <person name="Santos B.A.C.M."/>
            <person name="Zappacosta D."/>
            <person name="Garbus I."/>
            <person name="Selva J.P."/>
            <person name="Gallo C.A."/>
            <person name="Diaz A."/>
            <person name="Albertini E."/>
            <person name="Caccamo M."/>
            <person name="Echenique V."/>
        </authorList>
    </citation>
    <scope>NUCLEOTIDE SEQUENCE [LARGE SCALE GENOMIC DNA]</scope>
    <source>
        <strain evidence="3">cv. Victoria</strain>
        <tissue evidence="2">Leaf</tissue>
    </source>
</reference>
<feature type="compositionally biased region" description="Basic and acidic residues" evidence="1">
    <location>
        <begin position="1"/>
        <end position="11"/>
    </location>
</feature>
<dbReference type="AlphaFoldDB" id="A0A5J9UYK1"/>
<name>A0A5J9UYK1_9POAL</name>
<sequence>MEIKPRRDTDLHSSSPAPGLEIEPHLTPPPPSGSANEIGRRGGARGAILSSHAYSVGCR</sequence>
<protein>
    <submittedName>
        <fullName evidence="2">Uncharacterized protein</fullName>
    </submittedName>
</protein>
<evidence type="ECO:0000313" key="2">
    <source>
        <dbReference type="EMBL" id="TVU28374.1"/>
    </source>
</evidence>
<dbReference type="Gramene" id="TVU28374">
    <property type="protein sequence ID" value="TVU28374"/>
    <property type="gene ID" value="EJB05_19891"/>
</dbReference>
<dbReference type="Proteomes" id="UP000324897">
    <property type="component" value="Chromosome 1"/>
</dbReference>
<comment type="caution">
    <text evidence="2">The sequence shown here is derived from an EMBL/GenBank/DDBJ whole genome shotgun (WGS) entry which is preliminary data.</text>
</comment>
<gene>
    <name evidence="2" type="ORF">EJB05_19891</name>
</gene>
<keyword evidence="3" id="KW-1185">Reference proteome</keyword>
<dbReference type="EMBL" id="RWGY01000011">
    <property type="protein sequence ID" value="TVU28374.1"/>
    <property type="molecule type" value="Genomic_DNA"/>
</dbReference>
<organism evidence="2 3">
    <name type="scientific">Eragrostis curvula</name>
    <name type="common">weeping love grass</name>
    <dbReference type="NCBI Taxonomy" id="38414"/>
    <lineage>
        <taxon>Eukaryota</taxon>
        <taxon>Viridiplantae</taxon>
        <taxon>Streptophyta</taxon>
        <taxon>Embryophyta</taxon>
        <taxon>Tracheophyta</taxon>
        <taxon>Spermatophyta</taxon>
        <taxon>Magnoliopsida</taxon>
        <taxon>Liliopsida</taxon>
        <taxon>Poales</taxon>
        <taxon>Poaceae</taxon>
        <taxon>PACMAD clade</taxon>
        <taxon>Chloridoideae</taxon>
        <taxon>Eragrostideae</taxon>
        <taxon>Eragrostidinae</taxon>
        <taxon>Eragrostis</taxon>
    </lineage>
</organism>
<evidence type="ECO:0000256" key="1">
    <source>
        <dbReference type="SAM" id="MobiDB-lite"/>
    </source>
</evidence>